<evidence type="ECO:0000313" key="7">
    <source>
        <dbReference type="EMBL" id="PKI58019.1"/>
    </source>
</evidence>
<feature type="domain" description="Nodulin-like" evidence="6">
    <location>
        <begin position="17"/>
        <end position="83"/>
    </location>
</feature>
<evidence type="ECO:0000256" key="3">
    <source>
        <dbReference type="ARBA" id="ARBA00022989"/>
    </source>
</evidence>
<dbReference type="AlphaFoldDB" id="A0A2I0JP17"/>
<dbReference type="Pfam" id="PF06813">
    <property type="entry name" value="Nodulin-like"/>
    <property type="match status" value="1"/>
</dbReference>
<comment type="caution">
    <text evidence="7">The sequence shown here is derived from an EMBL/GenBank/DDBJ whole genome shotgun (WGS) entry which is preliminary data.</text>
</comment>
<dbReference type="PANTHER" id="PTHR21576:SF11">
    <property type="entry name" value="MAJOR FACILITATOR SUPERFAMILY PROTEIN"/>
    <property type="match status" value="1"/>
</dbReference>
<evidence type="ECO:0000256" key="5">
    <source>
        <dbReference type="SAM" id="MobiDB-lite"/>
    </source>
</evidence>
<keyword evidence="2" id="KW-0812">Transmembrane</keyword>
<keyword evidence="3" id="KW-1133">Transmembrane helix</keyword>
<dbReference type="InterPro" id="IPR010658">
    <property type="entry name" value="Nodulin-like"/>
</dbReference>
<keyword evidence="4" id="KW-0472">Membrane</keyword>
<evidence type="ECO:0000259" key="6">
    <source>
        <dbReference type="Pfam" id="PF06813"/>
    </source>
</evidence>
<dbReference type="STRING" id="22663.A0A2I0JP17"/>
<dbReference type="EMBL" id="PGOL01001449">
    <property type="protein sequence ID" value="PKI58019.1"/>
    <property type="molecule type" value="Genomic_DNA"/>
</dbReference>
<protein>
    <recommendedName>
        <fullName evidence="6">Nodulin-like domain-containing protein</fullName>
    </recommendedName>
</protein>
<reference evidence="7 8" key="1">
    <citation type="submission" date="2017-11" db="EMBL/GenBank/DDBJ databases">
        <title>De-novo sequencing of pomegranate (Punica granatum L.) genome.</title>
        <authorList>
            <person name="Akparov Z."/>
            <person name="Amiraslanov A."/>
            <person name="Hajiyeva S."/>
            <person name="Abbasov M."/>
            <person name="Kaur K."/>
            <person name="Hamwieh A."/>
            <person name="Solovyev V."/>
            <person name="Salamov A."/>
            <person name="Braich B."/>
            <person name="Kosarev P."/>
            <person name="Mahmoud A."/>
            <person name="Hajiyev E."/>
            <person name="Babayeva S."/>
            <person name="Izzatullayeva V."/>
            <person name="Mammadov A."/>
            <person name="Mammadov A."/>
            <person name="Sharifova S."/>
            <person name="Ojaghi J."/>
            <person name="Eynullazada K."/>
            <person name="Bayramov B."/>
            <person name="Abdulazimova A."/>
            <person name="Shahmuradov I."/>
        </authorList>
    </citation>
    <scope>NUCLEOTIDE SEQUENCE [LARGE SCALE GENOMIC DNA]</scope>
    <source>
        <strain evidence="8">cv. AG2017</strain>
        <tissue evidence="7">Leaf</tissue>
    </source>
</reference>
<evidence type="ECO:0000256" key="4">
    <source>
        <dbReference type="ARBA" id="ARBA00023136"/>
    </source>
</evidence>
<accession>A0A2I0JP17</accession>
<keyword evidence="8" id="KW-1185">Reference proteome</keyword>
<organism evidence="7 8">
    <name type="scientific">Punica granatum</name>
    <name type="common">Pomegranate</name>
    <dbReference type="NCBI Taxonomy" id="22663"/>
    <lineage>
        <taxon>Eukaryota</taxon>
        <taxon>Viridiplantae</taxon>
        <taxon>Streptophyta</taxon>
        <taxon>Embryophyta</taxon>
        <taxon>Tracheophyta</taxon>
        <taxon>Spermatophyta</taxon>
        <taxon>Magnoliopsida</taxon>
        <taxon>eudicotyledons</taxon>
        <taxon>Gunneridae</taxon>
        <taxon>Pentapetalae</taxon>
        <taxon>rosids</taxon>
        <taxon>malvids</taxon>
        <taxon>Myrtales</taxon>
        <taxon>Lythraceae</taxon>
        <taxon>Punica</taxon>
    </lineage>
</organism>
<comment type="subcellular location">
    <subcellularLocation>
        <location evidence="1">Membrane</location>
        <topology evidence="1">Multi-pass membrane protein</topology>
    </subcellularLocation>
</comment>
<evidence type="ECO:0000313" key="8">
    <source>
        <dbReference type="Proteomes" id="UP000233551"/>
    </source>
</evidence>
<feature type="region of interest" description="Disordered" evidence="5">
    <location>
        <begin position="88"/>
        <end position="123"/>
    </location>
</feature>
<dbReference type="PANTHER" id="PTHR21576">
    <property type="entry name" value="UNCHARACTERIZED NODULIN-LIKE PROTEIN"/>
    <property type="match status" value="1"/>
</dbReference>
<evidence type="ECO:0000256" key="2">
    <source>
        <dbReference type="ARBA" id="ARBA00022692"/>
    </source>
</evidence>
<feature type="compositionally biased region" description="Basic and acidic residues" evidence="5">
    <location>
        <begin position="113"/>
        <end position="123"/>
    </location>
</feature>
<evidence type="ECO:0000256" key="1">
    <source>
        <dbReference type="ARBA" id="ARBA00004141"/>
    </source>
</evidence>
<dbReference type="Proteomes" id="UP000233551">
    <property type="component" value="Unassembled WGS sequence"/>
</dbReference>
<dbReference type="GO" id="GO:0016020">
    <property type="term" value="C:membrane"/>
    <property type="evidence" value="ECO:0007669"/>
    <property type="project" value="UniProtKB-SubCell"/>
</dbReference>
<gene>
    <name evidence="7" type="ORF">CRG98_021599</name>
</gene>
<name>A0A2I0JP17_PUNGR</name>
<sequence length="123" mass="13627">MPSRANNERAARDGMYKWLSLVAAIWLQSITGTNTNFPAYSSHLKQVMSISQVQLNNLAFANDAGKLFGWLSGIAALYLPLWVQRQGNWSSSPQRDRQATKVKVRSQSQVGDSGKEGRNGGMR</sequence>
<proteinExistence type="predicted"/>